<protein>
    <submittedName>
        <fullName evidence="1">Uncharacterized protein</fullName>
    </submittedName>
</protein>
<proteinExistence type="predicted"/>
<evidence type="ECO:0000313" key="1">
    <source>
        <dbReference type="EMBL" id="CAI9964070.1"/>
    </source>
</evidence>
<gene>
    <name evidence="2" type="ORF">HINF_LOCUS14800</name>
    <name evidence="1" type="ORF">HINF_LOCUS51715</name>
</gene>
<dbReference type="Gene3D" id="1.20.120.20">
    <property type="entry name" value="Apolipoprotein"/>
    <property type="match status" value="1"/>
</dbReference>
<evidence type="ECO:0000313" key="3">
    <source>
        <dbReference type="Proteomes" id="UP001642409"/>
    </source>
</evidence>
<dbReference type="Proteomes" id="UP001642409">
    <property type="component" value="Unassembled WGS sequence"/>
</dbReference>
<evidence type="ECO:0000313" key="2">
    <source>
        <dbReference type="EMBL" id="CAL5996519.1"/>
    </source>
</evidence>
<dbReference type="EMBL" id="CATOUU010000972">
    <property type="protein sequence ID" value="CAI9964070.1"/>
    <property type="molecule type" value="Genomic_DNA"/>
</dbReference>
<dbReference type="EMBL" id="CAXDID020000035">
    <property type="protein sequence ID" value="CAL5996519.1"/>
    <property type="molecule type" value="Genomic_DNA"/>
</dbReference>
<dbReference type="InterPro" id="IPR009030">
    <property type="entry name" value="Growth_fac_rcpt_cys_sf"/>
</dbReference>
<sequence length="953" mass="104958">MLSSILVFKKLQGSLAVGQCSRVLDVDGQQYSYCSKQLGLNQHVVNSRLSIAQNSANIFINTRYTKETVLMVDVSAINVFAVFGFSDNSHTIDGGLINVTLRANVSQAALVCAQCQLSVSNSQLVFIASGQVLSAAVLKVLLEIKLAKSTIQYRFSTPRAAGIVSQIDEKINISLVDVKLNGHNFLQSQHSGYYFSKLSVSIEVKLANVQLCVNEDKAVGSGDSYLELNGDQRVSCSTSCPIGSYHAYGICIQQLQLGLLASNSTLACVDPFEFDQGLASCVCRDGYVLNATYCVHIVLSLTSLNVTMHDQFQTFQSDMKQQKEHLETMITSNVSLLNQHIQSNISALTDSIMQSLETSETNLLRNISELAQLTQKNVSDLQTMLANNISVVTSNMLGNISQLQNEVQSNLTDLNISVMSEIQQVNDTAVQLQTGLSALQTYVQQLEVSQIANSSKQQEEVNTLNTDVQLLEGLQQQLRSDLVQSNQSLNVKVQDLQSQANTIDSKVINLASQTTTQYNQQQSQLAALDHHLSKNISDLNAAVNGQIQILNNADSALQSSLSTLQSSVSAFTSASIQNNTNQQDHINSLQYAVSAQQVLEAQLQSDVYKVNSTLSGQLSTLQIQSDLHNNSLLNVNSTYSSRYTNQQQQSLSLSSKHSGIVSSLSALQQGFTNLIQSTSTQLKDEIQARINGDAYLQNQLNQIQSESLQNVNDLKTVNQSLTLFVNEAFSNANNKFATKEEMNRYLCLKKPQHDYVGGVCVQLCGSGGIFQNGICVCVNSSLVYSGGICQLICGSGAANQNGVCAQALDLPIQEEFAKIRVQKDLFQNLDHAYAQIRVSLIQVGYVNLFVELELLYKMVIVHVLNQNSLTQTVSANKYADMVMLTSMNFTCLVKLYFTYQKFELHSVHYIFISHTNFINQFKYIVVIQYNLYSITKIQLQLIDVNQCLKISIQ</sequence>
<keyword evidence="3" id="KW-1185">Reference proteome</keyword>
<dbReference type="SUPFAM" id="SSF57184">
    <property type="entry name" value="Growth factor receptor domain"/>
    <property type="match status" value="1"/>
</dbReference>
<reference evidence="1" key="1">
    <citation type="submission" date="2023-06" db="EMBL/GenBank/DDBJ databases">
        <authorList>
            <person name="Kurt Z."/>
        </authorList>
    </citation>
    <scope>NUCLEOTIDE SEQUENCE</scope>
</reference>
<dbReference type="AlphaFoldDB" id="A0AA86R9H4"/>
<comment type="caution">
    <text evidence="1">The sequence shown here is derived from an EMBL/GenBank/DDBJ whole genome shotgun (WGS) entry which is preliminary data.</text>
</comment>
<reference evidence="2 3" key="2">
    <citation type="submission" date="2024-07" db="EMBL/GenBank/DDBJ databases">
        <authorList>
            <person name="Akdeniz Z."/>
        </authorList>
    </citation>
    <scope>NUCLEOTIDE SEQUENCE [LARGE SCALE GENOMIC DNA]</scope>
</reference>
<organism evidence="1">
    <name type="scientific">Hexamita inflata</name>
    <dbReference type="NCBI Taxonomy" id="28002"/>
    <lineage>
        <taxon>Eukaryota</taxon>
        <taxon>Metamonada</taxon>
        <taxon>Diplomonadida</taxon>
        <taxon>Hexamitidae</taxon>
        <taxon>Hexamitinae</taxon>
        <taxon>Hexamita</taxon>
    </lineage>
</organism>
<name>A0AA86R9H4_9EUKA</name>
<accession>A0AA86R9H4</accession>